<organism evidence="1 2">
    <name type="scientific">Mycena metata</name>
    <dbReference type="NCBI Taxonomy" id="1033252"/>
    <lineage>
        <taxon>Eukaryota</taxon>
        <taxon>Fungi</taxon>
        <taxon>Dikarya</taxon>
        <taxon>Basidiomycota</taxon>
        <taxon>Agaricomycotina</taxon>
        <taxon>Agaricomycetes</taxon>
        <taxon>Agaricomycetidae</taxon>
        <taxon>Agaricales</taxon>
        <taxon>Marasmiineae</taxon>
        <taxon>Mycenaceae</taxon>
        <taxon>Mycena</taxon>
    </lineage>
</organism>
<keyword evidence="2" id="KW-1185">Reference proteome</keyword>
<evidence type="ECO:0000313" key="2">
    <source>
        <dbReference type="Proteomes" id="UP001215598"/>
    </source>
</evidence>
<dbReference type="AlphaFoldDB" id="A0AAD7JEE9"/>
<accession>A0AAD7JEE9</accession>
<evidence type="ECO:0000313" key="1">
    <source>
        <dbReference type="EMBL" id="KAJ7762681.1"/>
    </source>
</evidence>
<comment type="caution">
    <text evidence="1">The sequence shown here is derived from an EMBL/GenBank/DDBJ whole genome shotgun (WGS) entry which is preliminary data.</text>
</comment>
<protein>
    <submittedName>
        <fullName evidence="1">Uncharacterized protein</fullName>
    </submittedName>
</protein>
<dbReference type="EMBL" id="JARKIB010000032">
    <property type="protein sequence ID" value="KAJ7762681.1"/>
    <property type="molecule type" value="Genomic_DNA"/>
</dbReference>
<gene>
    <name evidence="1" type="ORF">B0H16DRAFT_1719122</name>
</gene>
<reference evidence="1" key="1">
    <citation type="submission" date="2023-03" db="EMBL/GenBank/DDBJ databases">
        <title>Massive genome expansion in bonnet fungi (Mycena s.s.) driven by repeated elements and novel gene families across ecological guilds.</title>
        <authorList>
            <consortium name="Lawrence Berkeley National Laboratory"/>
            <person name="Harder C.B."/>
            <person name="Miyauchi S."/>
            <person name="Viragh M."/>
            <person name="Kuo A."/>
            <person name="Thoen E."/>
            <person name="Andreopoulos B."/>
            <person name="Lu D."/>
            <person name="Skrede I."/>
            <person name="Drula E."/>
            <person name="Henrissat B."/>
            <person name="Morin E."/>
            <person name="Kohler A."/>
            <person name="Barry K."/>
            <person name="LaButti K."/>
            <person name="Morin E."/>
            <person name="Salamov A."/>
            <person name="Lipzen A."/>
            <person name="Mereny Z."/>
            <person name="Hegedus B."/>
            <person name="Baldrian P."/>
            <person name="Stursova M."/>
            <person name="Weitz H."/>
            <person name="Taylor A."/>
            <person name="Grigoriev I.V."/>
            <person name="Nagy L.G."/>
            <person name="Martin F."/>
            <person name="Kauserud H."/>
        </authorList>
    </citation>
    <scope>NUCLEOTIDE SEQUENCE</scope>
    <source>
        <strain evidence="1">CBHHK182m</strain>
    </source>
</reference>
<name>A0AAD7JEE9_9AGAR</name>
<dbReference type="Proteomes" id="UP001215598">
    <property type="component" value="Unassembled WGS sequence"/>
</dbReference>
<sequence length="205" mass="22716">MLIVVDSILPDGAPLRRGPPAVRTAGLHCGFRDGAYTSYLSIYFVSTSFLSYSAFSFRFANTRAVLPYHPPARRLARCFPYISSPPFASHRTPSSYNFPRHPALPRCNFPPPSQFSTPSFSRALPAPAASHWLHSLRVLLAHTLQPYSLPIFSLFLPPLPPLPRTPARSSHFPSLPCFPTPILPSFPSTSSLSLLFHSTFSLRPL</sequence>
<proteinExistence type="predicted"/>